<dbReference type="Proteomes" id="UP000033519">
    <property type="component" value="Unassembled WGS sequence"/>
</dbReference>
<proteinExistence type="predicted"/>
<protein>
    <submittedName>
        <fullName evidence="3">Polymerase</fullName>
    </submittedName>
</protein>
<reference evidence="3 4" key="1">
    <citation type="submission" date="2015-03" db="EMBL/GenBank/DDBJ databases">
        <authorList>
            <person name="Lepp D."/>
            <person name="Hassan Y.I."/>
            <person name="Li X.-Z."/>
            <person name="Zhou T."/>
        </authorList>
    </citation>
    <scope>NUCLEOTIDE SEQUENCE [LARGE SCALE GENOMIC DNA]</scope>
    <source>
        <strain evidence="3 4">Cr7-05</strain>
    </source>
</reference>
<dbReference type="InterPro" id="IPR036930">
    <property type="entry name" value="WGR_dom_sf"/>
</dbReference>
<organism evidence="3 4">
    <name type="scientific">Devosia psychrophila</name>
    <dbReference type="NCBI Taxonomy" id="728005"/>
    <lineage>
        <taxon>Bacteria</taxon>
        <taxon>Pseudomonadati</taxon>
        <taxon>Pseudomonadota</taxon>
        <taxon>Alphaproteobacteria</taxon>
        <taxon>Hyphomicrobiales</taxon>
        <taxon>Devosiaceae</taxon>
        <taxon>Devosia</taxon>
    </lineage>
</organism>
<dbReference type="InterPro" id="IPR049809">
    <property type="entry name" value="YehF/YfeS-like_WGR"/>
</dbReference>
<dbReference type="InterPro" id="IPR008893">
    <property type="entry name" value="WGR_domain"/>
</dbReference>
<feature type="compositionally biased region" description="Polar residues" evidence="1">
    <location>
        <begin position="79"/>
        <end position="88"/>
    </location>
</feature>
<dbReference type="SUPFAM" id="SSF142921">
    <property type="entry name" value="WGR domain-like"/>
    <property type="match status" value="1"/>
</dbReference>
<dbReference type="EMBL" id="LAPV01000163">
    <property type="protein sequence ID" value="KKC31580.1"/>
    <property type="molecule type" value="Genomic_DNA"/>
</dbReference>
<keyword evidence="4" id="KW-1185">Reference proteome</keyword>
<evidence type="ECO:0000259" key="2">
    <source>
        <dbReference type="PROSITE" id="PS51977"/>
    </source>
</evidence>
<feature type="region of interest" description="Disordered" evidence="1">
    <location>
        <begin position="69"/>
        <end position="88"/>
    </location>
</feature>
<feature type="domain" description="WGR" evidence="2">
    <location>
        <begin position="1"/>
        <end position="88"/>
    </location>
</feature>
<accession>A0ABR5DU95</accession>
<dbReference type="RefSeq" id="WP_046172512.1">
    <property type="nucleotide sequence ID" value="NZ_LAPV01000163.1"/>
</dbReference>
<dbReference type="Gene3D" id="2.20.140.10">
    <property type="entry name" value="WGR domain"/>
    <property type="match status" value="1"/>
</dbReference>
<dbReference type="CDD" id="cd07996">
    <property type="entry name" value="WGR_MMR_like"/>
    <property type="match status" value="1"/>
</dbReference>
<sequence>MTGTPQDIYLRRIDPSRNMARFYVLSIQPTLFGGSSVVREWGRIGTKGQCKVELLDDTQQAEQIKNSIVRSKRRRGYSDVTQDMSPDK</sequence>
<evidence type="ECO:0000313" key="3">
    <source>
        <dbReference type="EMBL" id="KKC31580.1"/>
    </source>
</evidence>
<name>A0ABR5DU95_9HYPH</name>
<evidence type="ECO:0000256" key="1">
    <source>
        <dbReference type="SAM" id="MobiDB-lite"/>
    </source>
</evidence>
<comment type="caution">
    <text evidence="3">The sequence shown here is derived from an EMBL/GenBank/DDBJ whole genome shotgun (WGS) entry which is preliminary data.</text>
</comment>
<gene>
    <name evidence="3" type="ORF">WH91_18650</name>
</gene>
<evidence type="ECO:0000313" key="4">
    <source>
        <dbReference type="Proteomes" id="UP000033519"/>
    </source>
</evidence>
<dbReference type="Pfam" id="PF05406">
    <property type="entry name" value="WGR"/>
    <property type="match status" value="1"/>
</dbReference>
<dbReference type="PROSITE" id="PS51977">
    <property type="entry name" value="WGR"/>
    <property type="match status" value="1"/>
</dbReference>
<dbReference type="SMART" id="SM00773">
    <property type="entry name" value="WGR"/>
    <property type="match status" value="1"/>
</dbReference>